<sequence length="33" mass="3799">MGQSQRVIESQQWVNQSPLLPRTSEKMKKNAAQ</sequence>
<dbReference type="AlphaFoldDB" id="G3A0I8"/>
<gene>
    <name evidence="2" type="ORF">RALSY_10674</name>
</gene>
<reference evidence="2" key="2">
    <citation type="submission" date="2011-04" db="EMBL/GenBank/DDBJ databases">
        <authorList>
            <person name="Genoscope - CEA"/>
        </authorList>
    </citation>
    <scope>NUCLEOTIDE SEQUENCE</scope>
    <source>
        <strain evidence="2">R24</strain>
    </source>
</reference>
<accession>G3A0I8</accession>
<reference evidence="2" key="1">
    <citation type="journal article" date="2011" name="PLoS ONE">
        <title>Ralstonia syzygii, the Blood Disease Bacterium and some Asian R. solanacearum strains form a single genomic species despite divergent lifestyles.</title>
        <authorList>
            <person name="Remenant B."/>
            <person name="de Cambiaire J.C."/>
            <person name="Cellier G."/>
            <person name="Jacobs J.M."/>
            <person name="Mangenot S."/>
            <person name="Barbe V."/>
            <person name="Lajus A."/>
            <person name="Vallenet D."/>
            <person name="Medigue C."/>
            <person name="Fegan M."/>
            <person name="Allen C."/>
            <person name="Prior P."/>
        </authorList>
    </citation>
    <scope>NUCLEOTIDE SEQUENCE</scope>
    <source>
        <strain evidence="2">R24</strain>
    </source>
</reference>
<feature type="compositionally biased region" description="Polar residues" evidence="1">
    <location>
        <begin position="1"/>
        <end position="18"/>
    </location>
</feature>
<evidence type="ECO:0000313" key="2">
    <source>
        <dbReference type="EMBL" id="CCA84695.1"/>
    </source>
</evidence>
<feature type="compositionally biased region" description="Basic and acidic residues" evidence="1">
    <location>
        <begin position="23"/>
        <end position="33"/>
    </location>
</feature>
<protein>
    <submittedName>
        <fullName evidence="2">Uncharacterized protein</fullName>
    </submittedName>
</protein>
<proteinExistence type="predicted"/>
<name>G3A0I8_9RALS</name>
<evidence type="ECO:0000256" key="1">
    <source>
        <dbReference type="SAM" id="MobiDB-lite"/>
    </source>
</evidence>
<feature type="region of interest" description="Disordered" evidence="1">
    <location>
        <begin position="1"/>
        <end position="33"/>
    </location>
</feature>
<dbReference type="EMBL" id="FR854086">
    <property type="protein sequence ID" value="CCA84695.1"/>
    <property type="molecule type" value="Genomic_DNA"/>
</dbReference>
<organism evidence="2">
    <name type="scientific">Ralstonia syzygii R24</name>
    <dbReference type="NCBI Taxonomy" id="907261"/>
    <lineage>
        <taxon>Bacteria</taxon>
        <taxon>Pseudomonadati</taxon>
        <taxon>Pseudomonadota</taxon>
        <taxon>Betaproteobacteria</taxon>
        <taxon>Burkholderiales</taxon>
        <taxon>Burkholderiaceae</taxon>
        <taxon>Ralstonia</taxon>
        <taxon>Ralstonia solanacearum species complex</taxon>
    </lineage>
</organism>